<gene>
    <name evidence="3" type="ORF">BMF97_00075</name>
</gene>
<dbReference type="OrthoDB" id="994644at2"/>
<reference evidence="3 4" key="1">
    <citation type="submission" date="2016-11" db="EMBL/GenBank/DDBJ databases">
        <title>Genome sequence and comparative genomic analysis of clinical strain Elizabethkingia meningoseptica 61421 PRCM.</title>
        <authorList>
            <person name="Wang M."/>
            <person name="Hu S."/>
            <person name="Cao L."/>
            <person name="Jiang T."/>
            <person name="Zhou Y."/>
            <person name="Ming D."/>
        </authorList>
    </citation>
    <scope>NUCLEOTIDE SEQUENCE [LARGE SCALE GENOMIC DNA]</scope>
    <source>
        <strain evidence="3 4">61421 PRCM</strain>
    </source>
</reference>
<dbReference type="eggNOG" id="ENOG502Z9BT">
    <property type="taxonomic scope" value="Bacteria"/>
</dbReference>
<evidence type="ECO:0000256" key="1">
    <source>
        <dbReference type="SAM" id="Coils"/>
    </source>
</evidence>
<name>A0A1T3F578_ELIME</name>
<organism evidence="3 4">
    <name type="scientific">Elizabethkingia meningoseptica</name>
    <name type="common">Chryseobacterium meningosepticum</name>
    <dbReference type="NCBI Taxonomy" id="238"/>
    <lineage>
        <taxon>Bacteria</taxon>
        <taxon>Pseudomonadati</taxon>
        <taxon>Bacteroidota</taxon>
        <taxon>Flavobacteriia</taxon>
        <taxon>Flavobacteriales</taxon>
        <taxon>Weeksellaceae</taxon>
        <taxon>Elizabethkingia</taxon>
    </lineage>
</organism>
<keyword evidence="4" id="KW-1185">Reference proteome</keyword>
<dbReference type="Proteomes" id="UP000188947">
    <property type="component" value="Unassembled WGS sequence"/>
</dbReference>
<evidence type="ECO:0008006" key="5">
    <source>
        <dbReference type="Google" id="ProtNLM"/>
    </source>
</evidence>
<sequence>MNLKNQMMKKAFNLLAVILGVSFIFAQNYQGSISSIKEGGIHQIVLSPEVISATRNNLNFIRILDSKNNEVPYIIHNGGLVKSDFKPFTILSRSAVSNVATSVIISNVNATKLDHMTLKIANTEVNKVYSISGSNDQKEWFDLIDKQIISDLNEAGKTFTYKDFSFPLNNYKFLKFDFIDKNSLPINILEAGLQHNSSEADQKTELQNFEQKITTDKNTKQTVITITFPTPQLVDGIGFAIISPAFYQRDARILINKSRVYKRKREEYKEELASFQIKSNTSNQFSFSGLFTKELVIEIDNQDNPSLEIKKISLFQTSQKILADLKANENYTLKIDPKLTAPQYDLVNSGIDFNKAYPDARVTNLKTLDHSKQAESAKAFWQTSTFVWVCIILAVIIIAFFAVGLIKDMDKKAE</sequence>
<keyword evidence="2" id="KW-0812">Transmembrane</keyword>
<dbReference type="STRING" id="238.BBD35_04035"/>
<dbReference type="AlphaFoldDB" id="A0A1T3F578"/>
<keyword evidence="2" id="KW-1133">Transmembrane helix</keyword>
<accession>A0A1T3F578</accession>
<evidence type="ECO:0000313" key="3">
    <source>
        <dbReference type="EMBL" id="OOH97705.1"/>
    </source>
</evidence>
<keyword evidence="1" id="KW-0175">Coiled coil</keyword>
<feature type="coiled-coil region" evidence="1">
    <location>
        <begin position="251"/>
        <end position="278"/>
    </location>
</feature>
<dbReference type="EMBL" id="MPOG01000001">
    <property type="protein sequence ID" value="OOH97705.1"/>
    <property type="molecule type" value="Genomic_DNA"/>
</dbReference>
<keyword evidence="2" id="KW-0472">Membrane</keyword>
<protein>
    <recommendedName>
        <fullName evidence="5">DUF3999 domain-containing protein</fullName>
    </recommendedName>
</protein>
<comment type="caution">
    <text evidence="3">The sequence shown here is derived from an EMBL/GenBank/DDBJ whole genome shotgun (WGS) entry which is preliminary data.</text>
</comment>
<proteinExistence type="predicted"/>
<evidence type="ECO:0000313" key="4">
    <source>
        <dbReference type="Proteomes" id="UP000188947"/>
    </source>
</evidence>
<dbReference type="RefSeq" id="WP_077564125.1">
    <property type="nucleotide sequence ID" value="NZ_CP016378.1"/>
</dbReference>
<feature type="transmembrane region" description="Helical" evidence="2">
    <location>
        <begin position="386"/>
        <end position="406"/>
    </location>
</feature>
<evidence type="ECO:0000256" key="2">
    <source>
        <dbReference type="SAM" id="Phobius"/>
    </source>
</evidence>